<dbReference type="InterPro" id="IPR023214">
    <property type="entry name" value="HAD_sf"/>
</dbReference>
<accession>A0A6P2CJJ8</accession>
<dbReference type="PANTHER" id="PTHR19288:SF46">
    <property type="entry name" value="HALOACID DEHALOGENASE-LIKE HYDROLASE DOMAIN-CONTAINING PROTEIN 2"/>
    <property type="match status" value="1"/>
</dbReference>
<dbReference type="PANTHER" id="PTHR19288">
    <property type="entry name" value="4-NITROPHENYLPHOSPHATASE-RELATED"/>
    <property type="match status" value="1"/>
</dbReference>
<proteinExistence type="predicted"/>
<dbReference type="NCBIfam" id="TIGR01460">
    <property type="entry name" value="HAD-SF-IIA"/>
    <property type="match status" value="1"/>
</dbReference>
<reference evidence="1 2" key="1">
    <citation type="submission" date="2018-07" db="EMBL/GenBank/DDBJ databases">
        <title>Genome sequence of Rhodococcus rhodnii ATCC 35071 from Rhodnius prolixus.</title>
        <authorList>
            <person name="Patel V."/>
            <person name="Vogel K.J."/>
        </authorList>
    </citation>
    <scope>NUCLEOTIDE SEQUENCE [LARGE SCALE GENOMIC DNA]</scope>
    <source>
        <strain evidence="1 2">ATCC 35071</strain>
    </source>
</reference>
<dbReference type="GO" id="GO:0005737">
    <property type="term" value="C:cytoplasm"/>
    <property type="evidence" value="ECO:0007669"/>
    <property type="project" value="TreeGrafter"/>
</dbReference>
<name>A0A6P2CJJ8_9NOCA</name>
<dbReference type="AlphaFoldDB" id="A0A6P2CJJ8"/>
<dbReference type="Pfam" id="PF13344">
    <property type="entry name" value="Hydrolase_6"/>
    <property type="match status" value="1"/>
</dbReference>
<organism evidence="1 2">
    <name type="scientific">Rhodococcus rhodnii</name>
    <dbReference type="NCBI Taxonomy" id="38312"/>
    <lineage>
        <taxon>Bacteria</taxon>
        <taxon>Bacillati</taxon>
        <taxon>Actinomycetota</taxon>
        <taxon>Actinomycetes</taxon>
        <taxon>Mycobacteriales</taxon>
        <taxon>Nocardiaceae</taxon>
        <taxon>Rhodococcus</taxon>
    </lineage>
</organism>
<keyword evidence="1" id="KW-0378">Hydrolase</keyword>
<dbReference type="EMBL" id="QRCM01000001">
    <property type="protein sequence ID" value="TXG92030.1"/>
    <property type="molecule type" value="Genomic_DNA"/>
</dbReference>
<dbReference type="GO" id="GO:0016791">
    <property type="term" value="F:phosphatase activity"/>
    <property type="evidence" value="ECO:0007669"/>
    <property type="project" value="TreeGrafter"/>
</dbReference>
<gene>
    <name evidence="1" type="ORF">DW322_19960</name>
</gene>
<evidence type="ECO:0000313" key="1">
    <source>
        <dbReference type="EMBL" id="TXG92030.1"/>
    </source>
</evidence>
<evidence type="ECO:0000313" key="2">
    <source>
        <dbReference type="Proteomes" id="UP000471120"/>
    </source>
</evidence>
<dbReference type="Proteomes" id="UP000471120">
    <property type="component" value="Unassembled WGS sequence"/>
</dbReference>
<protein>
    <submittedName>
        <fullName evidence="1">HAD-IIA family hydrolase</fullName>
    </submittedName>
</protein>
<sequence>MTGLLDGTARGVLFDIDGVLVTSWNPIGGAAEAVEDVRARGLARAFLTNTTSKSTEQIVELLAGAGIDVEVREIVTAARLTAEYLRTTYPGRRVWMLNHGDIAEDFADIEFDEADPEVVVLGGAGSEYTHEALSRAVDLVLGGVPAVAMHRGQVWAAADGLRVDVGTYLPGIEEVTGTRIVSVGKPGVSAFLAATELMGTMPEQTIMVGDDLTSDVLRAQQVGLTGVLVKTGKFRDSVLSLSPERPDHVLESVADLPTLLDRLA</sequence>
<dbReference type="InterPro" id="IPR006357">
    <property type="entry name" value="HAD-SF_hydro_IIA"/>
</dbReference>
<dbReference type="InterPro" id="IPR036412">
    <property type="entry name" value="HAD-like_sf"/>
</dbReference>
<dbReference type="Gene3D" id="3.40.50.1000">
    <property type="entry name" value="HAD superfamily/HAD-like"/>
    <property type="match status" value="2"/>
</dbReference>
<dbReference type="SUPFAM" id="SSF56784">
    <property type="entry name" value="HAD-like"/>
    <property type="match status" value="1"/>
</dbReference>
<dbReference type="RefSeq" id="WP_010836698.1">
    <property type="nucleotide sequence ID" value="NZ_QRCM01000001.1"/>
</dbReference>
<dbReference type="Pfam" id="PF13242">
    <property type="entry name" value="Hydrolase_like"/>
    <property type="match status" value="1"/>
</dbReference>
<comment type="caution">
    <text evidence="1">The sequence shown here is derived from an EMBL/GenBank/DDBJ whole genome shotgun (WGS) entry which is preliminary data.</text>
</comment>